<dbReference type="Pfam" id="PF06508">
    <property type="entry name" value="QueC"/>
    <property type="match status" value="1"/>
</dbReference>
<dbReference type="NCBIfam" id="TIGR00364">
    <property type="entry name" value="7-cyano-7-deazaguanine synthase QueC"/>
    <property type="match status" value="1"/>
</dbReference>
<evidence type="ECO:0000256" key="10">
    <source>
        <dbReference type="ARBA" id="ARBA00047890"/>
    </source>
</evidence>
<evidence type="ECO:0000256" key="11">
    <source>
        <dbReference type="HAMAP-Rule" id="MF_01633"/>
    </source>
</evidence>
<dbReference type="InterPro" id="IPR018317">
    <property type="entry name" value="QueC"/>
</dbReference>
<comment type="caution">
    <text evidence="12">The sequence shown here is derived from an EMBL/GenBank/DDBJ whole genome shotgun (WGS) entry which is preliminary data.</text>
</comment>
<accession>A0A9D2UHJ3</accession>
<feature type="binding site" evidence="11">
    <location>
        <position position="206"/>
    </location>
    <ligand>
        <name>Zn(2+)</name>
        <dbReference type="ChEBI" id="CHEBI:29105"/>
    </ligand>
</feature>
<evidence type="ECO:0000256" key="7">
    <source>
        <dbReference type="ARBA" id="ARBA00022840"/>
    </source>
</evidence>
<comment type="similarity">
    <text evidence="8 11">Belongs to the QueC family.</text>
</comment>
<keyword evidence="6 11" id="KW-0862">Zinc</keyword>
<evidence type="ECO:0000256" key="5">
    <source>
        <dbReference type="ARBA" id="ARBA00022785"/>
    </source>
</evidence>
<keyword evidence="2 11" id="KW-0436">Ligase</keyword>
<organism evidence="12 13">
    <name type="scientific">Candidatus Avibacteroides avistercoris</name>
    <dbReference type="NCBI Taxonomy" id="2840690"/>
    <lineage>
        <taxon>Bacteria</taxon>
        <taxon>Pseudomonadati</taxon>
        <taxon>Bacteroidota</taxon>
        <taxon>Bacteroidia</taxon>
        <taxon>Bacteroidales</taxon>
        <taxon>Bacteroidaceae</taxon>
        <taxon>Bacteroidaceae incertae sedis</taxon>
        <taxon>Candidatus Avibacteroides</taxon>
    </lineage>
</organism>
<dbReference type="InterPro" id="IPR014729">
    <property type="entry name" value="Rossmann-like_a/b/a_fold"/>
</dbReference>
<dbReference type="EMBL" id="DWUP01000047">
    <property type="protein sequence ID" value="HJD52545.1"/>
    <property type="molecule type" value="Genomic_DNA"/>
</dbReference>
<gene>
    <name evidence="11 12" type="primary">queC</name>
    <name evidence="12" type="ORF">IAA93_02295</name>
</gene>
<evidence type="ECO:0000313" key="13">
    <source>
        <dbReference type="Proteomes" id="UP000787625"/>
    </source>
</evidence>
<comment type="function">
    <text evidence="11">Catalyzes the ATP-dependent conversion of 7-carboxy-7-deazaguanine (CDG) to 7-cyano-7-deazaguanine (preQ(0)).</text>
</comment>
<dbReference type="AlphaFoldDB" id="A0A9D2UHJ3"/>
<dbReference type="HAMAP" id="MF_01633">
    <property type="entry name" value="QueC"/>
    <property type="match status" value="1"/>
</dbReference>
<dbReference type="SUPFAM" id="SSF52402">
    <property type="entry name" value="Adenine nucleotide alpha hydrolases-like"/>
    <property type="match status" value="1"/>
</dbReference>
<keyword evidence="3 11" id="KW-0479">Metal-binding</keyword>
<dbReference type="Gene3D" id="3.40.50.620">
    <property type="entry name" value="HUPs"/>
    <property type="match status" value="1"/>
</dbReference>
<feature type="binding site" evidence="11">
    <location>
        <position position="203"/>
    </location>
    <ligand>
        <name>Zn(2+)</name>
        <dbReference type="ChEBI" id="CHEBI:29105"/>
    </ligand>
</feature>
<evidence type="ECO:0000313" key="12">
    <source>
        <dbReference type="EMBL" id="HJD52545.1"/>
    </source>
</evidence>
<proteinExistence type="inferred from homology"/>
<protein>
    <recommendedName>
        <fullName evidence="9 11">7-cyano-7-deazaguanine synthase</fullName>
        <ecNumber evidence="9 11">6.3.4.20</ecNumber>
    </recommendedName>
    <alternativeName>
        <fullName evidence="11">7-cyano-7-carbaguanine synthase</fullName>
    </alternativeName>
    <alternativeName>
        <fullName evidence="11">PreQ(0) synthase</fullName>
    </alternativeName>
    <alternativeName>
        <fullName evidence="11">Queuosine biosynthesis protein QueC</fullName>
    </alternativeName>
</protein>
<feature type="binding site" evidence="11">
    <location>
        <begin position="16"/>
        <end position="26"/>
    </location>
    <ligand>
        <name>ATP</name>
        <dbReference type="ChEBI" id="CHEBI:30616"/>
    </ligand>
</feature>
<dbReference type="PANTHER" id="PTHR42914">
    <property type="entry name" value="7-CYANO-7-DEAZAGUANINE SYNTHASE"/>
    <property type="match status" value="1"/>
</dbReference>
<evidence type="ECO:0000256" key="2">
    <source>
        <dbReference type="ARBA" id="ARBA00022598"/>
    </source>
</evidence>
<dbReference type="Proteomes" id="UP000787625">
    <property type="component" value="Unassembled WGS sequence"/>
</dbReference>
<dbReference type="GO" id="GO:0016879">
    <property type="term" value="F:ligase activity, forming carbon-nitrogen bonds"/>
    <property type="evidence" value="ECO:0007669"/>
    <property type="project" value="UniProtKB-UniRule"/>
</dbReference>
<dbReference type="GO" id="GO:0008616">
    <property type="term" value="P:tRNA queuosine(34) biosynthetic process"/>
    <property type="evidence" value="ECO:0007669"/>
    <property type="project" value="UniProtKB-UniRule"/>
</dbReference>
<comment type="cofactor">
    <cofactor evidence="11">
        <name>Zn(2+)</name>
        <dbReference type="ChEBI" id="CHEBI:29105"/>
    </cofactor>
    <text evidence="11">Binds 1 zinc ion per subunit.</text>
</comment>
<feature type="binding site" evidence="11">
    <location>
        <position position="194"/>
    </location>
    <ligand>
        <name>Zn(2+)</name>
        <dbReference type="ChEBI" id="CHEBI:29105"/>
    </ligand>
</feature>
<evidence type="ECO:0000256" key="3">
    <source>
        <dbReference type="ARBA" id="ARBA00022723"/>
    </source>
</evidence>
<sequence length="231" mass="25546">MTMQEKINRDAALVLLSGGQDSTTCLYWAKERFAEVTALTFDYGQTHRAETEAAEKIAALAGVEQHCADASFIATIGRSALTDHNIPMDETRPEGGYPNTFVPGRNMFFLGIAAVVARERGINHIVTGVSQTDFSGYPDCRDTFIKAMNVTLNEAMDYPFVIDTPLMWLDKEQTWALADRLGVLDIVRSETLTCYNGIKGDGCGHCPACRLRRAGLEAYLRHRDNNQTSIS</sequence>
<dbReference type="GO" id="GO:0005524">
    <property type="term" value="F:ATP binding"/>
    <property type="evidence" value="ECO:0007669"/>
    <property type="project" value="UniProtKB-UniRule"/>
</dbReference>
<keyword evidence="7 11" id="KW-0067">ATP-binding</keyword>
<dbReference type="PIRSF" id="PIRSF006293">
    <property type="entry name" value="ExsB"/>
    <property type="match status" value="1"/>
</dbReference>
<feature type="binding site" evidence="11">
    <location>
        <position position="209"/>
    </location>
    <ligand>
        <name>Zn(2+)</name>
        <dbReference type="ChEBI" id="CHEBI:29105"/>
    </ligand>
</feature>
<name>A0A9D2UHJ3_9BACT</name>
<dbReference type="EC" id="6.3.4.20" evidence="9 11"/>
<dbReference type="GO" id="GO:0008270">
    <property type="term" value="F:zinc ion binding"/>
    <property type="evidence" value="ECO:0007669"/>
    <property type="project" value="UniProtKB-UniRule"/>
</dbReference>
<reference evidence="12" key="1">
    <citation type="journal article" date="2021" name="PeerJ">
        <title>Extensive microbial diversity within the chicken gut microbiome revealed by metagenomics and culture.</title>
        <authorList>
            <person name="Gilroy R."/>
            <person name="Ravi A."/>
            <person name="Getino M."/>
            <person name="Pursley I."/>
            <person name="Horton D.L."/>
            <person name="Alikhan N.F."/>
            <person name="Baker D."/>
            <person name="Gharbi K."/>
            <person name="Hall N."/>
            <person name="Watson M."/>
            <person name="Adriaenssens E.M."/>
            <person name="Foster-Nyarko E."/>
            <person name="Jarju S."/>
            <person name="Secka A."/>
            <person name="Antonio M."/>
            <person name="Oren A."/>
            <person name="Chaudhuri R.R."/>
            <person name="La Ragione R."/>
            <person name="Hildebrand F."/>
            <person name="Pallen M.J."/>
        </authorList>
    </citation>
    <scope>NUCLEOTIDE SEQUENCE</scope>
    <source>
        <strain evidence="12">MalCec1-1739</strain>
    </source>
</reference>
<evidence type="ECO:0000256" key="9">
    <source>
        <dbReference type="ARBA" id="ARBA00039149"/>
    </source>
</evidence>
<evidence type="ECO:0000256" key="4">
    <source>
        <dbReference type="ARBA" id="ARBA00022741"/>
    </source>
</evidence>
<evidence type="ECO:0000256" key="6">
    <source>
        <dbReference type="ARBA" id="ARBA00022833"/>
    </source>
</evidence>
<reference evidence="12" key="2">
    <citation type="submission" date="2021-04" db="EMBL/GenBank/DDBJ databases">
        <authorList>
            <person name="Gilroy R."/>
        </authorList>
    </citation>
    <scope>NUCLEOTIDE SEQUENCE</scope>
    <source>
        <strain evidence="12">MalCec1-1739</strain>
    </source>
</reference>
<comment type="catalytic activity">
    <reaction evidence="10 11">
        <text>7-carboxy-7-carbaguanine + NH4(+) + 2 ATP = 7-cyano-7-carbaguanine + 2 AMP + 2 diphosphate + 2 H(+)</text>
        <dbReference type="Rhea" id="RHEA:27982"/>
        <dbReference type="ChEBI" id="CHEBI:15378"/>
        <dbReference type="ChEBI" id="CHEBI:28938"/>
        <dbReference type="ChEBI" id="CHEBI:30616"/>
        <dbReference type="ChEBI" id="CHEBI:33019"/>
        <dbReference type="ChEBI" id="CHEBI:45075"/>
        <dbReference type="ChEBI" id="CHEBI:61036"/>
        <dbReference type="ChEBI" id="CHEBI:456215"/>
        <dbReference type="EC" id="6.3.4.20"/>
    </reaction>
</comment>
<comment type="pathway">
    <text evidence="1 11">Purine metabolism; 7-cyano-7-deazaguanine biosynthesis.</text>
</comment>
<evidence type="ECO:0000256" key="8">
    <source>
        <dbReference type="ARBA" id="ARBA00037993"/>
    </source>
</evidence>
<keyword evidence="5 11" id="KW-0671">Queuosine biosynthesis</keyword>
<keyword evidence="4 11" id="KW-0547">Nucleotide-binding</keyword>
<dbReference type="PANTHER" id="PTHR42914:SF1">
    <property type="entry name" value="7-CYANO-7-DEAZAGUANINE SYNTHASE"/>
    <property type="match status" value="1"/>
</dbReference>
<dbReference type="CDD" id="cd01995">
    <property type="entry name" value="QueC-like"/>
    <property type="match status" value="1"/>
</dbReference>
<evidence type="ECO:0000256" key="1">
    <source>
        <dbReference type="ARBA" id="ARBA00005061"/>
    </source>
</evidence>